<dbReference type="OrthoDB" id="9768177at2"/>
<dbReference type="InterPro" id="IPR023996">
    <property type="entry name" value="TonB-dep_OMP_SusC/RagA"/>
</dbReference>
<keyword evidence="7 11" id="KW-0798">TonB box</keyword>
<dbReference type="Pfam" id="PF13715">
    <property type="entry name" value="CarbopepD_reg_2"/>
    <property type="match status" value="1"/>
</dbReference>
<dbReference type="SUPFAM" id="SSF49464">
    <property type="entry name" value="Carboxypeptidase regulatory domain-like"/>
    <property type="match status" value="1"/>
</dbReference>
<dbReference type="Gene3D" id="3.55.50.30">
    <property type="match status" value="1"/>
</dbReference>
<dbReference type="Pfam" id="PF00593">
    <property type="entry name" value="TonB_dep_Rec_b-barrel"/>
    <property type="match status" value="1"/>
</dbReference>
<dbReference type="InterPro" id="IPR000531">
    <property type="entry name" value="Beta-barrel_TonB"/>
</dbReference>
<evidence type="ECO:0000259" key="12">
    <source>
        <dbReference type="SMART" id="SM00965"/>
    </source>
</evidence>
<keyword evidence="14" id="KW-1185">Reference proteome</keyword>
<organism evidence="13 14">
    <name type="scientific">Algibacter pectinivorans</name>
    <dbReference type="NCBI Taxonomy" id="870482"/>
    <lineage>
        <taxon>Bacteria</taxon>
        <taxon>Pseudomonadati</taxon>
        <taxon>Bacteroidota</taxon>
        <taxon>Flavobacteriia</taxon>
        <taxon>Flavobacteriales</taxon>
        <taxon>Flavobacteriaceae</taxon>
        <taxon>Algibacter</taxon>
    </lineage>
</organism>
<keyword evidence="4" id="KW-0410">Iron transport</keyword>
<evidence type="ECO:0000256" key="1">
    <source>
        <dbReference type="ARBA" id="ARBA00004571"/>
    </source>
</evidence>
<evidence type="ECO:0000256" key="6">
    <source>
        <dbReference type="ARBA" id="ARBA00023004"/>
    </source>
</evidence>
<evidence type="ECO:0000256" key="11">
    <source>
        <dbReference type="RuleBase" id="RU003357"/>
    </source>
</evidence>
<gene>
    <name evidence="13" type="ORF">SAMN04487987_11077</name>
</gene>
<dbReference type="InterPro" id="IPR039426">
    <property type="entry name" value="TonB-dep_rcpt-like"/>
</dbReference>
<evidence type="ECO:0000256" key="8">
    <source>
        <dbReference type="ARBA" id="ARBA00023136"/>
    </source>
</evidence>
<dbReference type="Pfam" id="PF07715">
    <property type="entry name" value="Plug"/>
    <property type="match status" value="1"/>
</dbReference>
<comment type="similarity">
    <text evidence="10 11">Belongs to the TonB-dependent receptor family.</text>
</comment>
<evidence type="ECO:0000256" key="10">
    <source>
        <dbReference type="PROSITE-ProRule" id="PRU01360"/>
    </source>
</evidence>
<dbReference type="InterPro" id="IPR011662">
    <property type="entry name" value="Secretin/TonB_short_N"/>
</dbReference>
<dbReference type="NCBIfam" id="TIGR04057">
    <property type="entry name" value="SusC_RagA_signa"/>
    <property type="match status" value="1"/>
</dbReference>
<keyword evidence="9 10" id="KW-0998">Cell outer membrane</keyword>
<keyword evidence="8 10" id="KW-0472">Membrane</keyword>
<dbReference type="InterPro" id="IPR037066">
    <property type="entry name" value="Plug_dom_sf"/>
</dbReference>
<keyword evidence="6" id="KW-0408">Iron</keyword>
<dbReference type="InterPro" id="IPR036942">
    <property type="entry name" value="Beta-barrel_TonB_sf"/>
</dbReference>
<keyword evidence="4" id="KW-0406">Ion transport</keyword>
<dbReference type="AlphaFoldDB" id="A0A1I1RKV6"/>
<keyword evidence="2 10" id="KW-0813">Transport</keyword>
<dbReference type="PROSITE" id="PS52016">
    <property type="entry name" value="TONB_DEPENDENT_REC_3"/>
    <property type="match status" value="1"/>
</dbReference>
<dbReference type="SUPFAM" id="SSF56935">
    <property type="entry name" value="Porins"/>
    <property type="match status" value="1"/>
</dbReference>
<keyword evidence="3 10" id="KW-1134">Transmembrane beta strand</keyword>
<sequence length="1212" mass="136842">MEINSECKIPKLNPGKKISRIIESRYLKGFTFSFMLFFCVLVQAQNVTVNFNEVTLEKALKELARQADYEVLYTQKLLKVSKKVTINLKNVGLKEALNEVFKNQNLKYTLTNTTIVVTSSKTENLSAQLINVTGKILNTNNEPFPGVTIHVLETNKFSTSDFDGNFLMENVPSNGVIECSGLTVAKEYFPIKGKTQLTLVVQEKITEMDEVVVTGYKTISRKHLTGAVSKVDQKTLNQSVNSDLLTAIEGRVAGLLYQKNPFGASADKPILRGIGTFSSVEVGYSPLIVIDGLPTELTLDQINPYDIESVNVLKDAAAASIYGSRAANGIIVLTTKKGRGKLKVSINADYFVSTKPNLKDLNYASTSDIIDFEQAVYSRERNRFGDIATMFDNYGEIGSSRILYYSPLYQLNRDLEEGNISQSDYDNTTSQWRNNDYIKDYRDNVWKDEFRKRYNISFSGGSSRQNTYVSFNYDHTDNRIKYNSNQSFNLYAKSSYKVNNNLDVTVGVNGTIRNADITDSSFGDFNIQKRYERITDENGNLVMSPFVGISDGFTSSSEINPIVASQIAGLSGFNPVTFNVLQALQEGITQRKSLNLRAFAKLRLKLRKGLSLSSQFQHEAVRTDTDQYYEQDSYKMRYAINTLTEYNPNNDVYSYLDGFSEGGRYRQSTRQARNHSFRNQLDFSQEFGEGKHFVSAIAGFEMRETFVPRSVESLNYGYNPVTLTYNTLNTQDLSETGVPSYIYGRNKTLSALSTVQQEILHRYFSVYSSVNYTLLSKYNLTGSYRVDRADLFGVDSKYKNRPLWSVGVGWNITNENFMEKMSWVNSLKLRATHGYTGVVDQSTTPNIIARWRNDRLYRSLEYIDITTQPNPKLRWEKTETTNLGLDFSVLQSKLRGSIDVYRKYSSDLLTTTDLDPTVGALTRRINAGALLNKGIELSIGSDWYSKGDFKMGSNLVFSFNETTVDKVTREPSDAFVYVGSPLDYFIEGETYNSLYAYKHGGVTNGYPYALDENGEPSITFDDEGNPLPDSIKTITNPEALVNMGSLLPKYTGSFSQRFSYKQLDLNFLFVFSGGNVMRSDVLALNSDDLNDKRIVDRYTDSQRNNNTRLFVDFDESIRNNASTISNQWINSDVNVIKGDYVKLRNISLAYNLPEDITKKIKLSAAKMTFQINNLWNWSAAGNGIDPEAYSFNTGTRSIPLPKTFLFGLNLNI</sequence>
<proteinExistence type="inferred from homology"/>
<evidence type="ECO:0000313" key="14">
    <source>
        <dbReference type="Proteomes" id="UP000199439"/>
    </source>
</evidence>
<evidence type="ECO:0000256" key="4">
    <source>
        <dbReference type="ARBA" id="ARBA00022496"/>
    </source>
</evidence>
<dbReference type="InterPro" id="IPR008969">
    <property type="entry name" value="CarboxyPept-like_regulatory"/>
</dbReference>
<evidence type="ECO:0000256" key="7">
    <source>
        <dbReference type="ARBA" id="ARBA00023077"/>
    </source>
</evidence>
<feature type="domain" description="Secretin/TonB short N-terminal" evidence="12">
    <location>
        <begin position="69"/>
        <end position="120"/>
    </location>
</feature>
<dbReference type="Gene3D" id="2.170.130.10">
    <property type="entry name" value="TonB-dependent receptor, plug domain"/>
    <property type="match status" value="1"/>
</dbReference>
<comment type="subcellular location">
    <subcellularLocation>
        <location evidence="1 10">Cell outer membrane</location>
        <topology evidence="1 10">Multi-pass membrane protein</topology>
    </subcellularLocation>
</comment>
<dbReference type="Proteomes" id="UP000199439">
    <property type="component" value="Unassembled WGS sequence"/>
</dbReference>
<dbReference type="InterPro" id="IPR012910">
    <property type="entry name" value="Plug_dom"/>
</dbReference>
<evidence type="ECO:0000256" key="9">
    <source>
        <dbReference type="ARBA" id="ARBA00023237"/>
    </source>
</evidence>
<dbReference type="SMART" id="SM00965">
    <property type="entry name" value="STN"/>
    <property type="match status" value="1"/>
</dbReference>
<dbReference type="GO" id="GO:0009279">
    <property type="term" value="C:cell outer membrane"/>
    <property type="evidence" value="ECO:0007669"/>
    <property type="project" value="UniProtKB-SubCell"/>
</dbReference>
<dbReference type="STRING" id="870482.SAMN04487987_11077"/>
<keyword evidence="5 10" id="KW-0812">Transmembrane</keyword>
<dbReference type="NCBIfam" id="TIGR04056">
    <property type="entry name" value="OMP_RagA_SusC"/>
    <property type="match status" value="1"/>
</dbReference>
<dbReference type="Pfam" id="PF07660">
    <property type="entry name" value="STN"/>
    <property type="match status" value="1"/>
</dbReference>
<dbReference type="Gene3D" id="2.40.170.20">
    <property type="entry name" value="TonB-dependent receptor, beta-barrel domain"/>
    <property type="match status" value="1"/>
</dbReference>
<name>A0A1I1RKV6_9FLAO</name>
<accession>A0A1I1RKV6</accession>
<evidence type="ECO:0000256" key="2">
    <source>
        <dbReference type="ARBA" id="ARBA00022448"/>
    </source>
</evidence>
<evidence type="ECO:0000313" key="13">
    <source>
        <dbReference type="EMBL" id="SFD34969.1"/>
    </source>
</evidence>
<dbReference type="EMBL" id="FOMI01000010">
    <property type="protein sequence ID" value="SFD34969.1"/>
    <property type="molecule type" value="Genomic_DNA"/>
</dbReference>
<evidence type="ECO:0000256" key="5">
    <source>
        <dbReference type="ARBA" id="ARBA00022692"/>
    </source>
</evidence>
<dbReference type="InterPro" id="IPR023997">
    <property type="entry name" value="TonB-dep_OMP_SusC/RagA_CS"/>
</dbReference>
<reference evidence="14" key="1">
    <citation type="submission" date="2016-10" db="EMBL/GenBank/DDBJ databases">
        <authorList>
            <person name="Varghese N."/>
            <person name="Submissions S."/>
        </authorList>
    </citation>
    <scope>NUCLEOTIDE SEQUENCE [LARGE SCALE GENOMIC DNA]</scope>
    <source>
        <strain evidence="14">DSM 25730</strain>
    </source>
</reference>
<dbReference type="RefSeq" id="WP_092853243.1">
    <property type="nucleotide sequence ID" value="NZ_FOMI01000010.1"/>
</dbReference>
<dbReference type="GO" id="GO:0006826">
    <property type="term" value="P:iron ion transport"/>
    <property type="evidence" value="ECO:0007669"/>
    <property type="project" value="UniProtKB-KW"/>
</dbReference>
<protein>
    <submittedName>
        <fullName evidence="13">TonB-linked outer membrane protein, SusC/RagA family</fullName>
    </submittedName>
</protein>
<evidence type="ECO:0000256" key="3">
    <source>
        <dbReference type="ARBA" id="ARBA00022452"/>
    </source>
</evidence>